<protein>
    <submittedName>
        <fullName evidence="1">Uncharacterized protein</fullName>
    </submittedName>
</protein>
<dbReference type="PROSITE" id="PS51257">
    <property type="entry name" value="PROKAR_LIPOPROTEIN"/>
    <property type="match status" value="1"/>
</dbReference>
<accession>A0A6J5T0K7</accession>
<reference evidence="1" key="1">
    <citation type="submission" date="2020-05" db="EMBL/GenBank/DDBJ databases">
        <authorList>
            <person name="Chiriac C."/>
            <person name="Salcher M."/>
            <person name="Ghai R."/>
            <person name="Kavagutti S V."/>
        </authorList>
    </citation>
    <scope>NUCLEOTIDE SEQUENCE</scope>
</reference>
<sequence length="93" mass="10500">MKLIKLLAIASILLITGCSTTVPVTVRFPDAPILIMEKCPQLKTIEGDSVSIIDFTKTVTLNYTTYYECAVKSDAWIEWYHAQKKIFEEVQGD</sequence>
<evidence type="ECO:0000313" key="1">
    <source>
        <dbReference type="EMBL" id="CAB4221039.1"/>
    </source>
</evidence>
<gene>
    <name evidence="1" type="ORF">UFOVP1636_113</name>
</gene>
<dbReference type="EMBL" id="LR797503">
    <property type="protein sequence ID" value="CAB4221039.1"/>
    <property type="molecule type" value="Genomic_DNA"/>
</dbReference>
<organism evidence="1">
    <name type="scientific">uncultured Caudovirales phage</name>
    <dbReference type="NCBI Taxonomy" id="2100421"/>
    <lineage>
        <taxon>Viruses</taxon>
        <taxon>Duplodnaviria</taxon>
        <taxon>Heunggongvirae</taxon>
        <taxon>Uroviricota</taxon>
        <taxon>Caudoviricetes</taxon>
        <taxon>Peduoviridae</taxon>
        <taxon>Maltschvirus</taxon>
        <taxon>Maltschvirus maltsch</taxon>
    </lineage>
</organism>
<name>A0A6J5T0K7_9CAUD</name>
<proteinExistence type="predicted"/>